<name>A0A1I1IEF0_9BACT</name>
<dbReference type="STRING" id="927664.SAMN05421780_104266"/>
<organism evidence="1 2">
    <name type="scientific">Flexibacter flexilis DSM 6793</name>
    <dbReference type="NCBI Taxonomy" id="927664"/>
    <lineage>
        <taxon>Bacteria</taxon>
        <taxon>Pseudomonadati</taxon>
        <taxon>Bacteroidota</taxon>
        <taxon>Cytophagia</taxon>
        <taxon>Cytophagales</taxon>
        <taxon>Flexibacteraceae</taxon>
        <taxon>Flexibacter</taxon>
    </lineage>
</organism>
<protein>
    <submittedName>
        <fullName evidence="1">Uncharacterized protein</fullName>
    </submittedName>
</protein>
<gene>
    <name evidence="1" type="ORF">SAMN05421780_104266</name>
</gene>
<evidence type="ECO:0000313" key="1">
    <source>
        <dbReference type="EMBL" id="SFC32618.1"/>
    </source>
</evidence>
<proteinExistence type="predicted"/>
<evidence type="ECO:0000313" key="2">
    <source>
        <dbReference type="Proteomes" id="UP000199514"/>
    </source>
</evidence>
<dbReference type="Proteomes" id="UP000199514">
    <property type="component" value="Unassembled WGS sequence"/>
</dbReference>
<keyword evidence="2" id="KW-1185">Reference proteome</keyword>
<dbReference type="EMBL" id="FOLE01000004">
    <property type="protein sequence ID" value="SFC32618.1"/>
    <property type="molecule type" value="Genomic_DNA"/>
</dbReference>
<dbReference type="AlphaFoldDB" id="A0A1I1IEF0"/>
<reference evidence="1 2" key="1">
    <citation type="submission" date="2016-10" db="EMBL/GenBank/DDBJ databases">
        <authorList>
            <person name="de Groot N.N."/>
        </authorList>
    </citation>
    <scope>NUCLEOTIDE SEQUENCE [LARGE SCALE GENOMIC DNA]</scope>
    <source>
        <strain evidence="1 2">DSM 6793</strain>
    </source>
</reference>
<accession>A0A1I1IEF0</accession>
<sequence length="206" mass="24514">MIFLCLTIKDYFDIVESVGVIVTSIVAIWGIDSWRREAKWKRRYELSEEVLYLFYSSAESIKRIRSPYSSINEGSTREKAPNEREEITELLNRAYVVYERYEKEKDVFIQLSKLKYKFRAAFGQESIVPFEDLDNVLKDIFLAAHKLGNVYWPRQGTKMSDDEINRHLKKMRDNQAIFWLNMVDPDPIEKRVNQIIENIEKICEKK</sequence>